<dbReference type="STRING" id="115433.SAMN05421835_11882"/>
<evidence type="ECO:0000313" key="4">
    <source>
        <dbReference type="EMBL" id="SFK33039.1"/>
    </source>
</evidence>
<dbReference type="AlphaFoldDB" id="A0A1I3YNV2"/>
<dbReference type="PANTHER" id="PTHR43606:SF1">
    <property type="entry name" value="PHOD-LIKE PHOSPHATASE METALLOPHOSPHATASE DOMAIN-CONTAINING PROTEIN"/>
    <property type="match status" value="1"/>
</dbReference>
<evidence type="ECO:0000259" key="3">
    <source>
        <dbReference type="Pfam" id="PF16655"/>
    </source>
</evidence>
<dbReference type="InterPro" id="IPR038607">
    <property type="entry name" value="PhoD-like_sf"/>
</dbReference>
<dbReference type="InterPro" id="IPR006311">
    <property type="entry name" value="TAT_signal"/>
</dbReference>
<evidence type="ECO:0000259" key="2">
    <source>
        <dbReference type="Pfam" id="PF09423"/>
    </source>
</evidence>
<dbReference type="Gene3D" id="3.60.21.70">
    <property type="entry name" value="PhoD-like phosphatase"/>
    <property type="match status" value="1"/>
</dbReference>
<feature type="signal peptide" evidence="1">
    <location>
        <begin position="1"/>
        <end position="32"/>
    </location>
</feature>
<feature type="chain" id="PRO_5011561130" evidence="1">
    <location>
        <begin position="33"/>
        <end position="515"/>
    </location>
</feature>
<keyword evidence="1" id="KW-0732">Signal</keyword>
<dbReference type="PANTHER" id="PTHR43606">
    <property type="entry name" value="PHOSPHATASE, PUTATIVE (AFU_ORTHOLOGUE AFUA_6G08710)-RELATED"/>
    <property type="match status" value="1"/>
</dbReference>
<sequence>MTEQTRRSLLRTGALTAGALAAGALAAPQAFAAAPLVRRDRPVLTHGIQSGDVTADSAIVWTRADRPSRMVVEISRDPSFRNARTYRGPLLTPDTGGTGKLRVSGLPAGTELHYRVTAEDGRATSEPLTGRFRTVPLGRSDTRILWSGDVVGQGWGINPDIGGMTPYAAMAARRPDLFLHSGDTVYSDGPLTESVTLPDGRVWHNIVTPEKSKVAETLDEYRGQFAYNLLDENVKAFAAAVPSYVQWDDHEVTNNWYPGEILDLPQYTEKRVDVLKQRAFQAFHEWQPIDAKRAVDGRVYRSFRYGRHVEIFVLDMRTYKDANTADQTRPGHILGDRQARWLVDGLNRSTATWKIVQADLPIGLVVPDGSGIEGVANALPGAPAGREAELAWVLHRIRNVVNVVWLTADVHYTAAHHYSPDRAAFADFSPFWEFVSGPLHAGAFGPNTLDPTFGPEAVFVHAPPAANTSPLEGFQHFGELNVDGASGALTVDLRDGKGSSLWSKTLRPERPGRHQ</sequence>
<dbReference type="Pfam" id="PF09423">
    <property type="entry name" value="PhoD"/>
    <property type="match status" value="1"/>
</dbReference>
<dbReference type="Pfam" id="PF16655">
    <property type="entry name" value="PhoD_N"/>
    <property type="match status" value="1"/>
</dbReference>
<name>A0A1I3YNV2_9PSEU</name>
<dbReference type="InterPro" id="IPR018946">
    <property type="entry name" value="PhoD-like_MPP"/>
</dbReference>
<dbReference type="EMBL" id="FORP01000018">
    <property type="protein sequence ID" value="SFK33039.1"/>
    <property type="molecule type" value="Genomic_DNA"/>
</dbReference>
<dbReference type="CDD" id="cd07389">
    <property type="entry name" value="MPP_PhoD"/>
    <property type="match status" value="1"/>
</dbReference>
<gene>
    <name evidence="4" type="ORF">SAMN05421835_11882</name>
</gene>
<evidence type="ECO:0000313" key="5">
    <source>
        <dbReference type="Proteomes" id="UP000199025"/>
    </source>
</evidence>
<dbReference type="OrthoDB" id="3497025at2"/>
<proteinExistence type="predicted"/>
<dbReference type="Proteomes" id="UP000199025">
    <property type="component" value="Unassembled WGS sequence"/>
</dbReference>
<protein>
    <submittedName>
        <fullName evidence="4">Alkaline phosphatase D</fullName>
    </submittedName>
</protein>
<dbReference type="InterPro" id="IPR032093">
    <property type="entry name" value="PhoD_N"/>
</dbReference>
<dbReference type="InterPro" id="IPR052900">
    <property type="entry name" value="Phospholipid_Metab_Enz"/>
</dbReference>
<feature type="domain" description="Phospholipase D N-terminal" evidence="3">
    <location>
        <begin position="46"/>
        <end position="134"/>
    </location>
</feature>
<dbReference type="RefSeq" id="WP_091512559.1">
    <property type="nucleotide sequence ID" value="NZ_CBDQZW010000015.1"/>
</dbReference>
<evidence type="ECO:0000256" key="1">
    <source>
        <dbReference type="SAM" id="SignalP"/>
    </source>
</evidence>
<organism evidence="4 5">
    <name type="scientific">Amycolatopsis sacchari</name>
    <dbReference type="NCBI Taxonomy" id="115433"/>
    <lineage>
        <taxon>Bacteria</taxon>
        <taxon>Bacillati</taxon>
        <taxon>Actinomycetota</taxon>
        <taxon>Actinomycetes</taxon>
        <taxon>Pseudonocardiales</taxon>
        <taxon>Pseudonocardiaceae</taxon>
        <taxon>Amycolatopsis</taxon>
    </lineage>
</organism>
<dbReference type="PROSITE" id="PS51318">
    <property type="entry name" value="TAT"/>
    <property type="match status" value="1"/>
</dbReference>
<dbReference type="Gene3D" id="2.60.40.380">
    <property type="entry name" value="Purple acid phosphatase-like, N-terminal"/>
    <property type="match status" value="1"/>
</dbReference>
<accession>A0A1I3YNV2</accession>
<dbReference type="InterPro" id="IPR029052">
    <property type="entry name" value="Metallo-depent_PP-like"/>
</dbReference>
<reference evidence="4 5" key="1">
    <citation type="submission" date="2016-10" db="EMBL/GenBank/DDBJ databases">
        <authorList>
            <person name="de Groot N.N."/>
        </authorList>
    </citation>
    <scope>NUCLEOTIDE SEQUENCE [LARGE SCALE GENOMIC DNA]</scope>
    <source>
        <strain evidence="4 5">DSM 44468</strain>
    </source>
</reference>
<keyword evidence="5" id="KW-1185">Reference proteome</keyword>
<feature type="domain" description="PhoD-like phosphatase metallophosphatase" evidence="2">
    <location>
        <begin position="150"/>
        <end position="493"/>
    </location>
</feature>
<dbReference type="SUPFAM" id="SSF56300">
    <property type="entry name" value="Metallo-dependent phosphatases"/>
    <property type="match status" value="1"/>
</dbReference>